<dbReference type="EMBL" id="CAVLGL010000068">
    <property type="protein sequence ID" value="CAK1584218.1"/>
    <property type="molecule type" value="Genomic_DNA"/>
</dbReference>
<dbReference type="CDD" id="cd19757">
    <property type="entry name" value="Bbox1"/>
    <property type="match status" value="1"/>
</dbReference>
<comment type="caution">
    <text evidence="3">The sequence shown here is derived from an EMBL/GenBank/DDBJ whole genome shotgun (WGS) entry which is preliminary data.</text>
</comment>
<evidence type="ECO:0000313" key="3">
    <source>
        <dbReference type="EMBL" id="CAK1584218.1"/>
    </source>
</evidence>
<dbReference type="Pfam" id="PF13843">
    <property type="entry name" value="DDE_Tnp_1_7"/>
    <property type="match status" value="1"/>
</dbReference>
<dbReference type="PANTHER" id="PTHR47272:SF2">
    <property type="entry name" value="PIGGYBAC TRANSPOSABLE ELEMENT-DERIVED PROTEIN 3-LIKE"/>
    <property type="match status" value="1"/>
</dbReference>
<feature type="compositionally biased region" description="Acidic residues" evidence="1">
    <location>
        <begin position="28"/>
        <end position="37"/>
    </location>
</feature>
<accession>A0AAV1KMG3</accession>
<reference evidence="3 4" key="1">
    <citation type="submission" date="2023-11" db="EMBL/GenBank/DDBJ databases">
        <authorList>
            <person name="Hedman E."/>
            <person name="Englund M."/>
            <person name="Stromberg M."/>
            <person name="Nyberg Akerstrom W."/>
            <person name="Nylinder S."/>
            <person name="Jareborg N."/>
            <person name="Kallberg Y."/>
            <person name="Kronander E."/>
        </authorList>
    </citation>
    <scope>NUCLEOTIDE SEQUENCE [LARGE SCALE GENOMIC DNA]</scope>
</reference>
<protein>
    <recommendedName>
        <fullName evidence="2">PiggyBac transposable element-derived protein domain-containing protein</fullName>
    </recommendedName>
</protein>
<dbReference type="PANTHER" id="PTHR47272">
    <property type="entry name" value="DDE_TNP_1_7 DOMAIN-CONTAINING PROTEIN"/>
    <property type="match status" value="1"/>
</dbReference>
<evidence type="ECO:0000313" key="4">
    <source>
        <dbReference type="Proteomes" id="UP001314205"/>
    </source>
</evidence>
<dbReference type="AlphaFoldDB" id="A0AAV1KMG3"/>
<evidence type="ECO:0000256" key="1">
    <source>
        <dbReference type="SAM" id="MobiDB-lite"/>
    </source>
</evidence>
<feature type="domain" description="PiggyBac transposable element-derived protein" evidence="2">
    <location>
        <begin position="106"/>
        <end position="460"/>
    </location>
</feature>
<name>A0AAV1KMG3_9NEOP</name>
<proteinExistence type="predicted"/>
<dbReference type="Proteomes" id="UP001314205">
    <property type="component" value="Unassembled WGS sequence"/>
</dbReference>
<feature type="compositionally biased region" description="Acidic residues" evidence="1">
    <location>
        <begin position="45"/>
        <end position="60"/>
    </location>
</feature>
<keyword evidence="4" id="KW-1185">Reference proteome</keyword>
<organism evidence="3 4">
    <name type="scientific">Parnassius mnemosyne</name>
    <name type="common">clouded apollo</name>
    <dbReference type="NCBI Taxonomy" id="213953"/>
    <lineage>
        <taxon>Eukaryota</taxon>
        <taxon>Metazoa</taxon>
        <taxon>Ecdysozoa</taxon>
        <taxon>Arthropoda</taxon>
        <taxon>Hexapoda</taxon>
        <taxon>Insecta</taxon>
        <taxon>Pterygota</taxon>
        <taxon>Neoptera</taxon>
        <taxon>Endopterygota</taxon>
        <taxon>Lepidoptera</taxon>
        <taxon>Glossata</taxon>
        <taxon>Ditrysia</taxon>
        <taxon>Papilionoidea</taxon>
        <taxon>Papilionidae</taxon>
        <taxon>Parnassiinae</taxon>
        <taxon>Parnassini</taxon>
        <taxon>Parnassius</taxon>
        <taxon>Driopa</taxon>
    </lineage>
</organism>
<gene>
    <name evidence="3" type="ORF">PARMNEM_LOCUS5511</name>
</gene>
<evidence type="ECO:0000259" key="2">
    <source>
        <dbReference type="Pfam" id="PF13843"/>
    </source>
</evidence>
<dbReference type="InterPro" id="IPR029526">
    <property type="entry name" value="PGBD"/>
</dbReference>
<feature type="region of interest" description="Disordered" evidence="1">
    <location>
        <begin position="24"/>
        <end position="61"/>
    </location>
</feature>
<sequence>MAAQVHMTDSDIARILEFDGNDSTVEGLSDDDFEGSQDLEPRLEELEDEGSNDDSSDDDVPLAAVAARQTSSRRLYFKHENDFTPYPPGMYCQPLAASRVNLLQEPIEYFLRYIPEVMFEIISNYSNQTYLLKKGQNLNTTKEEIKLFFGISIAMSYLGLPRIRMYWANRTRVAMIADRMTRDRYFKIRTNLKLVNDLEVDEASKQNKFWKDNPLIKTVRKAHLETPRSQHISVDEQMIPFWGQVSMRQFIRGKPNPCSLKNFVCTTPDGVPLDFFMYEGKGDTILTTNEAEVLDIGGKVVLKLSETLPEGVKLYMDRYFTSLDLLDKLRSKKMQATGTLRKANIPKNCNFKTDNELRKQGRSSSDQLVRSDGNVACLKWFDNKPVIMASSVDSKEPINKCRRWCKKTKQYIQIDRPFAIEQYNNMMGGVDMLDRVISFYRIRARSKKWTVRLIFHFFDFAAAAGWLVYRNEAKLLECPKKNILDYLEFKVQIANSLLYSTPAREQIHIIHEVDSDDSTEEAQPWSRKRKCIPQPPVQLRTAMAGHLPLIDEQNDNHRCRMPGCKSKKARVFCSTCNMHLCLVVGRNCYKRYHESV</sequence>